<sequence length="342" mass="37244">MHIHFNHHISCIRDIIEMIRAAHPDVTVSASHAREDHGLEQVLECVTPEMPARPDGGMPIGYTQWLIDIASREGADVVIPYRHRHDLSAEQPLFAQAGLRLLTCGPHDVMSLIEDKTRLLEVAERLGMRISPFRAWVDAEGFRASLEHFGGAAPDGVRLCVKPAQGIYGEGFNILYDDQAANAFSIAVNDQRPHISVQSLHRIVEGAGCVEKMMTMPFLPGRERSVDFACLEGLLLGAVTREKHGSVQLVGHDPEAVGIATALVGALGLSGLANLQTMEDADGRQCLLEVNSRAAGGIGMTGHSGVNLPGLLVSALKRERQSKPVFPSTQVRVLRRQIYEVI</sequence>
<keyword evidence="1" id="KW-0067">ATP-binding</keyword>
<dbReference type="Gene3D" id="3.30.470.20">
    <property type="entry name" value="ATP-grasp fold, B domain"/>
    <property type="match status" value="1"/>
</dbReference>
<dbReference type="AlphaFoldDB" id="A0A2G8RIW5"/>
<evidence type="ECO:0000259" key="2">
    <source>
        <dbReference type="PROSITE" id="PS50975"/>
    </source>
</evidence>
<dbReference type="Pfam" id="PF15632">
    <property type="entry name" value="ATPgrasp_Ter"/>
    <property type="match status" value="1"/>
</dbReference>
<proteinExistence type="predicted"/>
<dbReference type="RefSeq" id="WP_099909889.1">
    <property type="nucleotide sequence ID" value="NZ_AWWI01000042.1"/>
</dbReference>
<evidence type="ECO:0000313" key="4">
    <source>
        <dbReference type="Proteomes" id="UP000231259"/>
    </source>
</evidence>
<evidence type="ECO:0000256" key="1">
    <source>
        <dbReference type="PROSITE-ProRule" id="PRU00409"/>
    </source>
</evidence>
<feature type="domain" description="ATP-grasp" evidence="2">
    <location>
        <begin position="120"/>
        <end position="317"/>
    </location>
</feature>
<dbReference type="GO" id="GO:0046872">
    <property type="term" value="F:metal ion binding"/>
    <property type="evidence" value="ECO:0007669"/>
    <property type="project" value="InterPro"/>
</dbReference>
<gene>
    <name evidence="3" type="ORF">P775_04955</name>
</gene>
<dbReference type="Proteomes" id="UP000231259">
    <property type="component" value="Unassembled WGS sequence"/>
</dbReference>
<organism evidence="3 4">
    <name type="scientific">Puniceibacterium antarcticum</name>
    <dbReference type="NCBI Taxonomy" id="1206336"/>
    <lineage>
        <taxon>Bacteria</taxon>
        <taxon>Pseudomonadati</taxon>
        <taxon>Pseudomonadota</taxon>
        <taxon>Alphaproteobacteria</taxon>
        <taxon>Rhodobacterales</taxon>
        <taxon>Paracoccaceae</taxon>
        <taxon>Puniceibacterium</taxon>
    </lineage>
</organism>
<dbReference type="GO" id="GO:0005524">
    <property type="term" value="F:ATP binding"/>
    <property type="evidence" value="ECO:0007669"/>
    <property type="project" value="UniProtKB-UniRule"/>
</dbReference>
<dbReference type="EMBL" id="AWWI01000042">
    <property type="protein sequence ID" value="PIL21341.1"/>
    <property type="molecule type" value="Genomic_DNA"/>
</dbReference>
<comment type="caution">
    <text evidence="3">The sequence shown here is derived from an EMBL/GenBank/DDBJ whole genome shotgun (WGS) entry which is preliminary data.</text>
</comment>
<dbReference type="InterPro" id="IPR011761">
    <property type="entry name" value="ATP-grasp"/>
</dbReference>
<accession>A0A2G8RIW5</accession>
<protein>
    <recommendedName>
        <fullName evidence="2">ATP-grasp domain-containing protein</fullName>
    </recommendedName>
</protein>
<reference evidence="3 4" key="1">
    <citation type="submission" date="2013-09" db="EMBL/GenBank/DDBJ databases">
        <title>Genome sequencing of Phaeobacter antarcticus sp. nov. SM1211.</title>
        <authorList>
            <person name="Zhang X.-Y."/>
            <person name="Liu C."/>
            <person name="Chen X.-L."/>
            <person name="Xie B.-B."/>
            <person name="Qin Q.-L."/>
            <person name="Rong J.-C."/>
            <person name="Zhang Y.-Z."/>
        </authorList>
    </citation>
    <scope>NUCLEOTIDE SEQUENCE [LARGE SCALE GENOMIC DNA]</scope>
    <source>
        <strain evidence="3 4">SM1211</strain>
    </source>
</reference>
<dbReference type="OrthoDB" id="9803907at2"/>
<name>A0A2G8RIW5_9RHOB</name>
<dbReference type="PROSITE" id="PS50975">
    <property type="entry name" value="ATP_GRASP"/>
    <property type="match status" value="1"/>
</dbReference>
<keyword evidence="4" id="KW-1185">Reference proteome</keyword>
<keyword evidence="1" id="KW-0547">Nucleotide-binding</keyword>
<dbReference type="SUPFAM" id="SSF56059">
    <property type="entry name" value="Glutathione synthetase ATP-binding domain-like"/>
    <property type="match status" value="1"/>
</dbReference>
<evidence type="ECO:0000313" key="3">
    <source>
        <dbReference type="EMBL" id="PIL21341.1"/>
    </source>
</evidence>